<keyword evidence="1" id="KW-0689">Ribosomal protein</keyword>
<name>A0AAD9C5I5_DISEL</name>
<dbReference type="EMBL" id="JASDAP010000010">
    <property type="protein sequence ID" value="KAK1894872.1"/>
    <property type="molecule type" value="Genomic_DNA"/>
</dbReference>
<accession>A0AAD9C5I5</accession>
<comment type="caution">
    <text evidence="1">The sequence shown here is derived from an EMBL/GenBank/DDBJ whole genome shotgun (WGS) entry which is preliminary data.</text>
</comment>
<organism evidence="1 2">
    <name type="scientific">Dissostichus eleginoides</name>
    <name type="common">Patagonian toothfish</name>
    <name type="synonym">Dissostichus amissus</name>
    <dbReference type="NCBI Taxonomy" id="100907"/>
    <lineage>
        <taxon>Eukaryota</taxon>
        <taxon>Metazoa</taxon>
        <taxon>Chordata</taxon>
        <taxon>Craniata</taxon>
        <taxon>Vertebrata</taxon>
        <taxon>Euteleostomi</taxon>
        <taxon>Actinopterygii</taxon>
        <taxon>Neopterygii</taxon>
        <taxon>Teleostei</taxon>
        <taxon>Neoteleostei</taxon>
        <taxon>Acanthomorphata</taxon>
        <taxon>Eupercaria</taxon>
        <taxon>Perciformes</taxon>
        <taxon>Notothenioidei</taxon>
        <taxon>Nototheniidae</taxon>
        <taxon>Dissostichus</taxon>
    </lineage>
</organism>
<reference evidence="1" key="1">
    <citation type="submission" date="2023-04" db="EMBL/GenBank/DDBJ databases">
        <title>Chromosome-level genome of Chaenocephalus aceratus.</title>
        <authorList>
            <person name="Park H."/>
        </authorList>
    </citation>
    <scope>NUCLEOTIDE SEQUENCE</scope>
    <source>
        <strain evidence="1">DE</strain>
        <tissue evidence="1">Muscle</tissue>
    </source>
</reference>
<proteinExistence type="predicted"/>
<protein>
    <submittedName>
        <fullName evidence="1">40S ribosomal protein S17-2</fullName>
    </submittedName>
</protein>
<keyword evidence="1" id="KW-0687">Ribonucleoprotein</keyword>
<dbReference type="GO" id="GO:0005840">
    <property type="term" value="C:ribosome"/>
    <property type="evidence" value="ECO:0007669"/>
    <property type="project" value="UniProtKB-KW"/>
</dbReference>
<keyword evidence="2" id="KW-1185">Reference proteome</keyword>
<sequence>MNPCSLQGLYSSSEALTNLSRVQTDKTDLIRSFFFTSANDPLIRRVRRGEWRGLTRTTEVPLVLAEVLVVELRHWARLSGNNRGLWKQSGLDAAGKQPILTLRSPKLQLSSAGLRDCSQISASQPQQLISACAAFGFKSALKVGLRRDIAVSHAFNRELWKALLDHWPL</sequence>
<dbReference type="Proteomes" id="UP001228049">
    <property type="component" value="Unassembled WGS sequence"/>
</dbReference>
<dbReference type="AlphaFoldDB" id="A0AAD9C5I5"/>
<gene>
    <name evidence="1" type="ORF">KUDE01_020329</name>
</gene>
<evidence type="ECO:0000313" key="1">
    <source>
        <dbReference type="EMBL" id="KAK1894872.1"/>
    </source>
</evidence>
<evidence type="ECO:0000313" key="2">
    <source>
        <dbReference type="Proteomes" id="UP001228049"/>
    </source>
</evidence>